<evidence type="ECO:0000313" key="4">
    <source>
        <dbReference type="Proteomes" id="UP000094819"/>
    </source>
</evidence>
<sequence>MSRRARGGGAVRGPSSALTSFLAGLGVEPAHRVNTWGDRSTIEGNAIPEEEDIDPANAVTGEMVEAGPSRVGEGTPVLDEAGDLPVGFKRGRGTDSEGVPTPKRSRAASIDSDDLDADDDYAARPSTSRAEKASSKGVPRGPLKAIGQFMDCGQCEKKFTVTAYTKEHPSQPQTWLCVQCSYALAIDPFAKPKKAAAKKAPKKDRAKIIHYEQKKGVKPLGDMCIGLIGKYIEDVEQLGDIGGINMDKVCRIICKGRRLTPETAPLFYTVDRTSLDMFDCTRLDPPAYLALANLNPNLTSLRLDLVGQLSTDAVSHWAKTLTKLTRLELLGPFLVRKPAWLELFRALGEQLEGFLITQSPRIDAETVKELVERCPNLTEIRLKEVILDNDILAELAKLKKLRSLDLSSPAGSLTDEPVIELIQAVGGGLETLDLTDNAELTNDILPIIAEHCPQLKNLHLRNVTELSNEAIAAFFKSLKQKQRPGLEVIDLEKGHECEDLALRELIAHSGESVQWLSILGWRQLSIESLQSLTQCKHAKYIDVGWCRQVNNFLIKDLLDGCPALEQLRVWGCNNLSSGVPRRQGVKVIGIETHSI</sequence>
<dbReference type="InterPro" id="IPR006553">
    <property type="entry name" value="Leu-rich_rpt_Cys-con_subtyp"/>
</dbReference>
<dbReference type="SUPFAM" id="SSF52047">
    <property type="entry name" value="RNI-like"/>
    <property type="match status" value="1"/>
</dbReference>
<dbReference type="PANTHER" id="PTHR13318:SF190">
    <property type="entry name" value="PARTNER OF PAIRED, ISOFORM B"/>
    <property type="match status" value="1"/>
</dbReference>
<dbReference type="PANTHER" id="PTHR13318">
    <property type="entry name" value="PARTNER OF PAIRED, ISOFORM B-RELATED"/>
    <property type="match status" value="1"/>
</dbReference>
<dbReference type="RefSeq" id="XP_019034555.1">
    <property type="nucleotide sequence ID" value="XM_019173850.1"/>
</dbReference>
<name>A0A1E3K077_9TREE</name>
<dbReference type="SMART" id="SM00367">
    <property type="entry name" value="LRR_CC"/>
    <property type="match status" value="4"/>
</dbReference>
<evidence type="ECO:0000256" key="1">
    <source>
        <dbReference type="SAM" id="MobiDB-lite"/>
    </source>
</evidence>
<feature type="domain" description="DNA repair protein rhp7 treble clef" evidence="2">
    <location>
        <begin position="146"/>
        <end position="185"/>
    </location>
</feature>
<dbReference type="Gene3D" id="3.80.10.10">
    <property type="entry name" value="Ribonuclease Inhibitor"/>
    <property type="match status" value="1"/>
</dbReference>
<feature type="region of interest" description="Disordered" evidence="1">
    <location>
        <begin position="66"/>
        <end position="142"/>
    </location>
</feature>
<evidence type="ECO:0000259" key="2">
    <source>
        <dbReference type="Pfam" id="PF23550"/>
    </source>
</evidence>
<reference evidence="3 4" key="1">
    <citation type="submission" date="2016-06" db="EMBL/GenBank/DDBJ databases">
        <title>Evolution of pathogenesis and genome organization in the Tremellales.</title>
        <authorList>
            <person name="Cuomo C."/>
            <person name="Litvintseva A."/>
            <person name="Heitman J."/>
            <person name="Chen Y."/>
            <person name="Sun S."/>
            <person name="Springer D."/>
            <person name="Dromer F."/>
            <person name="Young S."/>
            <person name="Zeng Q."/>
            <person name="Chapman S."/>
            <person name="Gujja S."/>
            <person name="Saif S."/>
            <person name="Birren B."/>
        </authorList>
    </citation>
    <scope>NUCLEOTIDE SEQUENCE [LARGE SCALE GENOMIC DNA]</scope>
    <source>
        <strain evidence="3 4">CBS 7118</strain>
    </source>
</reference>
<dbReference type="OrthoDB" id="421226at2759"/>
<dbReference type="GO" id="GO:0019005">
    <property type="term" value="C:SCF ubiquitin ligase complex"/>
    <property type="evidence" value="ECO:0007669"/>
    <property type="project" value="TreeGrafter"/>
</dbReference>
<dbReference type="GeneID" id="30190900"/>
<gene>
    <name evidence="3" type="ORF">L198_01687</name>
</gene>
<dbReference type="GO" id="GO:0031146">
    <property type="term" value="P:SCF-dependent proteasomal ubiquitin-dependent protein catabolic process"/>
    <property type="evidence" value="ECO:0007669"/>
    <property type="project" value="TreeGrafter"/>
</dbReference>
<proteinExistence type="predicted"/>
<feature type="compositionally biased region" description="Acidic residues" evidence="1">
    <location>
        <begin position="111"/>
        <end position="120"/>
    </location>
</feature>
<dbReference type="AlphaFoldDB" id="A0A1E3K077"/>
<evidence type="ECO:0000313" key="3">
    <source>
        <dbReference type="EMBL" id="ODO06455.1"/>
    </source>
</evidence>
<dbReference type="Pfam" id="PF23550">
    <property type="entry name" value="zf_Tbcl_Rhp7"/>
    <property type="match status" value="1"/>
</dbReference>
<keyword evidence="4" id="KW-1185">Reference proteome</keyword>
<protein>
    <submittedName>
        <fullName evidence="3">DNA repair protein RAD7</fullName>
    </submittedName>
</protein>
<comment type="caution">
    <text evidence="3">The sequence shown here is derived from an EMBL/GenBank/DDBJ whole genome shotgun (WGS) entry which is preliminary data.</text>
</comment>
<organism evidence="3 4">
    <name type="scientific">Cryptococcus wingfieldii CBS 7118</name>
    <dbReference type="NCBI Taxonomy" id="1295528"/>
    <lineage>
        <taxon>Eukaryota</taxon>
        <taxon>Fungi</taxon>
        <taxon>Dikarya</taxon>
        <taxon>Basidiomycota</taxon>
        <taxon>Agaricomycotina</taxon>
        <taxon>Tremellomycetes</taxon>
        <taxon>Tremellales</taxon>
        <taxon>Cryptococcaceae</taxon>
        <taxon>Cryptococcus</taxon>
    </lineage>
</organism>
<dbReference type="InterPro" id="IPR032675">
    <property type="entry name" value="LRR_dom_sf"/>
</dbReference>
<dbReference type="InterPro" id="IPR056451">
    <property type="entry name" value="Znf_Tbcl_Rhp7"/>
</dbReference>
<dbReference type="Proteomes" id="UP000094819">
    <property type="component" value="Unassembled WGS sequence"/>
</dbReference>
<accession>A0A1E3K077</accession>
<dbReference type="EMBL" id="AWGH01000003">
    <property type="protein sequence ID" value="ODO06455.1"/>
    <property type="molecule type" value="Genomic_DNA"/>
</dbReference>